<dbReference type="EMBL" id="FOLH01000001">
    <property type="protein sequence ID" value="SFB81096.1"/>
    <property type="molecule type" value="Genomic_DNA"/>
</dbReference>
<sequence length="190" mass="20329">MVIPSIDSGSSTSLAKNRGTAQASGLKNAAANRAPKLNQEVSETKNHLHIEEKPTSDQQPSGLQLLDDTAFEASSTDDPQDLADARKEANAQPDFTLELSGQNSELAAATQIDQTAKDSRADQQGQQRAKLPYTFNFGIRRPMAIAVAMSKPQLGNQNPASANEAIQQTLDLAATNRLPYERGSQISLVA</sequence>
<proteinExistence type="predicted"/>
<reference evidence="2 3" key="1">
    <citation type="submission" date="2016-10" db="EMBL/GenBank/DDBJ databases">
        <authorList>
            <person name="de Groot N.N."/>
        </authorList>
    </citation>
    <scope>NUCLEOTIDE SEQUENCE [LARGE SCALE GENOMIC DNA]</scope>
    <source>
        <strain evidence="2 3">DSM 18438</strain>
    </source>
</reference>
<dbReference type="RefSeq" id="WP_091958046.1">
    <property type="nucleotide sequence ID" value="NZ_FOLH01000001.1"/>
</dbReference>
<dbReference type="Proteomes" id="UP000199058">
    <property type="component" value="Unassembled WGS sequence"/>
</dbReference>
<name>A0A1I1E372_9GAMM</name>
<dbReference type="AlphaFoldDB" id="A0A1I1E372"/>
<dbReference type="STRING" id="1122252.SAMN05660443_0272"/>
<evidence type="ECO:0000313" key="2">
    <source>
        <dbReference type="EMBL" id="SFB81096.1"/>
    </source>
</evidence>
<feature type="region of interest" description="Disordered" evidence="1">
    <location>
        <begin position="1"/>
        <end position="62"/>
    </location>
</feature>
<gene>
    <name evidence="2" type="ORF">SAMN05660443_0272</name>
</gene>
<protein>
    <submittedName>
        <fullName evidence="2">Uncharacterized protein</fullName>
    </submittedName>
</protein>
<organism evidence="2 3">
    <name type="scientific">Marinospirillum celere</name>
    <dbReference type="NCBI Taxonomy" id="1122252"/>
    <lineage>
        <taxon>Bacteria</taxon>
        <taxon>Pseudomonadati</taxon>
        <taxon>Pseudomonadota</taxon>
        <taxon>Gammaproteobacteria</taxon>
        <taxon>Oceanospirillales</taxon>
        <taxon>Oceanospirillaceae</taxon>
        <taxon>Marinospirillum</taxon>
    </lineage>
</organism>
<feature type="compositionally biased region" description="Polar residues" evidence="1">
    <location>
        <begin position="7"/>
        <end position="25"/>
    </location>
</feature>
<dbReference type="OrthoDB" id="6121487at2"/>
<keyword evidence="3" id="KW-1185">Reference proteome</keyword>
<evidence type="ECO:0000313" key="3">
    <source>
        <dbReference type="Proteomes" id="UP000199058"/>
    </source>
</evidence>
<feature type="compositionally biased region" description="Basic and acidic residues" evidence="1">
    <location>
        <begin position="42"/>
        <end position="55"/>
    </location>
</feature>
<evidence type="ECO:0000256" key="1">
    <source>
        <dbReference type="SAM" id="MobiDB-lite"/>
    </source>
</evidence>
<accession>A0A1I1E372</accession>